<proteinExistence type="predicted"/>
<accession>A0A5N6D2C0</accession>
<gene>
    <name evidence="1" type="ORF">BDV34DRAFT_206983</name>
</gene>
<sequence>MQVVECMCVRFETGRRRWVSVWLIGWSVVGRVSGVNVMYHIVRDCSSTVASLGSR</sequence>
<name>A0A5N6D2C0_ASPPA</name>
<reference evidence="1 2" key="1">
    <citation type="submission" date="2019-04" db="EMBL/GenBank/DDBJ databases">
        <title>Fungal friends and foes A comparative genomics study of 23 Aspergillus species from section Flavi.</title>
        <authorList>
            <consortium name="DOE Joint Genome Institute"/>
            <person name="Kjaerbolling I."/>
            <person name="Vesth T.C."/>
            <person name="Frisvad J.C."/>
            <person name="Nybo J.L."/>
            <person name="Theobald S."/>
            <person name="Kildgaard S."/>
            <person name="Petersen T.I."/>
            <person name="Kuo A."/>
            <person name="Sato A."/>
            <person name="Lyhne E.K."/>
            <person name="Kogle M.E."/>
            <person name="Wiebenga A."/>
            <person name="Kun R.S."/>
            <person name="Lubbers R.J."/>
            <person name="Makela M.R."/>
            <person name="Barry K."/>
            <person name="Chovatia M."/>
            <person name="Clum A."/>
            <person name="Daum C."/>
            <person name="Haridas S."/>
            <person name="He G."/>
            <person name="LaButti K."/>
            <person name="Lipzen A."/>
            <person name="Mondo S."/>
            <person name="Pangilinan J."/>
            <person name="Riley R."/>
            <person name="Salamov A."/>
            <person name="Simmons B.A."/>
            <person name="Magnuson J.K."/>
            <person name="Henrissat B."/>
            <person name="Mortensen U.H."/>
            <person name="Larsen T.O."/>
            <person name="De vries R.P."/>
            <person name="Grigoriev I.V."/>
            <person name="Machida M."/>
            <person name="Baker S.E."/>
            <person name="Andersen M.R."/>
        </authorList>
    </citation>
    <scope>NUCLEOTIDE SEQUENCE [LARGE SCALE GENOMIC DNA]</scope>
    <source>
        <strain evidence="1 2">CBS 117618</strain>
    </source>
</reference>
<evidence type="ECO:0000313" key="2">
    <source>
        <dbReference type="Proteomes" id="UP000326532"/>
    </source>
</evidence>
<dbReference type="VEuPathDB" id="FungiDB:BDV34DRAFT_206983"/>
<keyword evidence="2" id="KW-1185">Reference proteome</keyword>
<dbReference type="Proteomes" id="UP000326532">
    <property type="component" value="Unassembled WGS sequence"/>
</dbReference>
<protein>
    <submittedName>
        <fullName evidence="1">Uncharacterized protein</fullName>
    </submittedName>
</protein>
<dbReference type="AlphaFoldDB" id="A0A5N6D2C0"/>
<organism evidence="1 2">
    <name type="scientific">Aspergillus parasiticus</name>
    <dbReference type="NCBI Taxonomy" id="5067"/>
    <lineage>
        <taxon>Eukaryota</taxon>
        <taxon>Fungi</taxon>
        <taxon>Dikarya</taxon>
        <taxon>Ascomycota</taxon>
        <taxon>Pezizomycotina</taxon>
        <taxon>Eurotiomycetes</taxon>
        <taxon>Eurotiomycetidae</taxon>
        <taxon>Eurotiales</taxon>
        <taxon>Aspergillaceae</taxon>
        <taxon>Aspergillus</taxon>
        <taxon>Aspergillus subgen. Circumdati</taxon>
    </lineage>
</organism>
<evidence type="ECO:0000313" key="1">
    <source>
        <dbReference type="EMBL" id="KAB8199362.1"/>
    </source>
</evidence>
<dbReference type="EMBL" id="ML735080">
    <property type="protein sequence ID" value="KAB8199362.1"/>
    <property type="molecule type" value="Genomic_DNA"/>
</dbReference>